<feature type="compositionally biased region" description="Gly residues" evidence="6">
    <location>
        <begin position="102"/>
        <end position="118"/>
    </location>
</feature>
<organism evidence="8 9">
    <name type="scientific">Streptomyces thermocarboxydovorans</name>
    <dbReference type="NCBI Taxonomy" id="59298"/>
    <lineage>
        <taxon>Bacteria</taxon>
        <taxon>Bacillati</taxon>
        <taxon>Actinomycetota</taxon>
        <taxon>Actinomycetes</taxon>
        <taxon>Kitasatosporales</taxon>
        <taxon>Streptomycetaceae</taxon>
        <taxon>Streptomyces</taxon>
    </lineage>
</organism>
<evidence type="ECO:0000256" key="2">
    <source>
        <dbReference type="ARBA" id="ARBA00012438"/>
    </source>
</evidence>
<evidence type="ECO:0000256" key="5">
    <source>
        <dbReference type="ARBA" id="ARBA00023012"/>
    </source>
</evidence>
<comment type="caution">
    <text evidence="8">The sequence shown here is derived from an EMBL/GenBank/DDBJ whole genome shotgun (WGS) entry which is preliminary data.</text>
</comment>
<dbReference type="CDD" id="cd16917">
    <property type="entry name" value="HATPase_UhpB-NarQ-NarX-like"/>
    <property type="match status" value="1"/>
</dbReference>
<evidence type="ECO:0000256" key="4">
    <source>
        <dbReference type="ARBA" id="ARBA00022777"/>
    </source>
</evidence>
<dbReference type="InterPro" id="IPR050482">
    <property type="entry name" value="Sensor_HK_TwoCompSys"/>
</dbReference>
<dbReference type="RefSeq" id="WP_344001788.1">
    <property type="nucleotide sequence ID" value="NZ_BAAAGU010000032.1"/>
</dbReference>
<name>A0ABN1HIE7_9ACTN</name>
<evidence type="ECO:0000256" key="3">
    <source>
        <dbReference type="ARBA" id="ARBA00022679"/>
    </source>
</evidence>
<dbReference type="EC" id="2.7.13.3" evidence="2"/>
<dbReference type="PANTHER" id="PTHR24421:SF10">
    <property type="entry name" value="NITRATE_NITRITE SENSOR PROTEIN NARQ"/>
    <property type="match status" value="1"/>
</dbReference>
<keyword evidence="4" id="KW-0418">Kinase</keyword>
<evidence type="ECO:0000259" key="7">
    <source>
        <dbReference type="Pfam" id="PF02518"/>
    </source>
</evidence>
<gene>
    <name evidence="8" type="ORF">GCM10009535_32940</name>
</gene>
<evidence type="ECO:0000313" key="9">
    <source>
        <dbReference type="Proteomes" id="UP001500724"/>
    </source>
</evidence>
<dbReference type="InterPro" id="IPR036890">
    <property type="entry name" value="HATPase_C_sf"/>
</dbReference>
<proteinExistence type="predicted"/>
<sequence>MPHAGLDQLDDLVAEARAAGLDLTLEVEPPAEPLPSAVDSAAYRILQESITNVIRHTGPTRVTVAVSAGIDHLEIRVTDRGRRRPALLGASVSGPSSNGAGSRAGTGGQAGTGPGRGILGMRERCQLLGGDFGAWPTAEGGFEVTARLPLAPTESRL</sequence>
<evidence type="ECO:0000256" key="1">
    <source>
        <dbReference type="ARBA" id="ARBA00000085"/>
    </source>
</evidence>
<accession>A0ABN1HIE7</accession>
<protein>
    <recommendedName>
        <fullName evidence="2">histidine kinase</fullName>
        <ecNumber evidence="2">2.7.13.3</ecNumber>
    </recommendedName>
</protein>
<dbReference type="SUPFAM" id="SSF55874">
    <property type="entry name" value="ATPase domain of HSP90 chaperone/DNA topoisomerase II/histidine kinase"/>
    <property type="match status" value="1"/>
</dbReference>
<comment type="catalytic activity">
    <reaction evidence="1">
        <text>ATP + protein L-histidine = ADP + protein N-phospho-L-histidine.</text>
        <dbReference type="EC" id="2.7.13.3"/>
    </reaction>
</comment>
<dbReference type="Proteomes" id="UP001500724">
    <property type="component" value="Unassembled WGS sequence"/>
</dbReference>
<keyword evidence="9" id="KW-1185">Reference proteome</keyword>
<dbReference type="Pfam" id="PF02518">
    <property type="entry name" value="HATPase_c"/>
    <property type="match status" value="1"/>
</dbReference>
<dbReference type="EMBL" id="BAAAGU010000032">
    <property type="protein sequence ID" value="GAA0652050.1"/>
    <property type="molecule type" value="Genomic_DNA"/>
</dbReference>
<dbReference type="Gene3D" id="3.30.565.10">
    <property type="entry name" value="Histidine kinase-like ATPase, C-terminal domain"/>
    <property type="match status" value="1"/>
</dbReference>
<keyword evidence="3" id="KW-0808">Transferase</keyword>
<feature type="region of interest" description="Disordered" evidence="6">
    <location>
        <begin position="87"/>
        <end position="118"/>
    </location>
</feature>
<dbReference type="InterPro" id="IPR003594">
    <property type="entry name" value="HATPase_dom"/>
</dbReference>
<keyword evidence="5" id="KW-0902">Two-component regulatory system</keyword>
<evidence type="ECO:0000313" key="8">
    <source>
        <dbReference type="EMBL" id="GAA0652050.1"/>
    </source>
</evidence>
<feature type="domain" description="Histidine kinase/HSP90-like ATPase" evidence="7">
    <location>
        <begin position="41"/>
        <end position="151"/>
    </location>
</feature>
<dbReference type="PANTHER" id="PTHR24421">
    <property type="entry name" value="NITRATE/NITRITE SENSOR PROTEIN NARX-RELATED"/>
    <property type="match status" value="1"/>
</dbReference>
<reference evidence="8 9" key="1">
    <citation type="journal article" date="2019" name="Int. J. Syst. Evol. Microbiol.">
        <title>The Global Catalogue of Microorganisms (GCM) 10K type strain sequencing project: providing services to taxonomists for standard genome sequencing and annotation.</title>
        <authorList>
            <consortium name="The Broad Institute Genomics Platform"/>
            <consortium name="The Broad Institute Genome Sequencing Center for Infectious Disease"/>
            <person name="Wu L."/>
            <person name="Ma J."/>
        </authorList>
    </citation>
    <scope>NUCLEOTIDE SEQUENCE [LARGE SCALE GENOMIC DNA]</scope>
    <source>
        <strain evidence="8 9">JCM 10367</strain>
    </source>
</reference>
<evidence type="ECO:0000256" key="6">
    <source>
        <dbReference type="SAM" id="MobiDB-lite"/>
    </source>
</evidence>